<feature type="transmembrane region" description="Helical" evidence="1">
    <location>
        <begin position="33"/>
        <end position="56"/>
    </location>
</feature>
<gene>
    <name evidence="2" type="ORF">GCM10009117_13910</name>
</gene>
<organism evidence="2 3">
    <name type="scientific">Gangjinia marincola</name>
    <dbReference type="NCBI Taxonomy" id="578463"/>
    <lineage>
        <taxon>Bacteria</taxon>
        <taxon>Pseudomonadati</taxon>
        <taxon>Bacteroidota</taxon>
        <taxon>Flavobacteriia</taxon>
        <taxon>Flavobacteriales</taxon>
        <taxon>Flavobacteriaceae</taxon>
        <taxon>Gangjinia</taxon>
    </lineage>
</organism>
<dbReference type="RefSeq" id="WP_343765242.1">
    <property type="nucleotide sequence ID" value="NZ_BAAAFG010000014.1"/>
</dbReference>
<protein>
    <submittedName>
        <fullName evidence="2">Uncharacterized protein</fullName>
    </submittedName>
</protein>
<keyword evidence="1" id="KW-0472">Membrane</keyword>
<dbReference type="EMBL" id="BAAAFG010000014">
    <property type="protein sequence ID" value="GAA0872244.1"/>
    <property type="molecule type" value="Genomic_DNA"/>
</dbReference>
<proteinExistence type="predicted"/>
<keyword evidence="3" id="KW-1185">Reference proteome</keyword>
<evidence type="ECO:0000313" key="3">
    <source>
        <dbReference type="Proteomes" id="UP001500507"/>
    </source>
</evidence>
<accession>A0ABP3XWL0</accession>
<evidence type="ECO:0000313" key="2">
    <source>
        <dbReference type="EMBL" id="GAA0872244.1"/>
    </source>
</evidence>
<sequence>MSVLFLYLGFDELLRLHEKIGRMIEASFDTGGIFYYAWVIPYGIALLILGLIIVKPFLKLPFRFQKKFFLSGFIFVAGAVGLEMLSGWYIDFNQIPNEKINTTLAIVAFYTTEETLEMIGLSYFIVSLLKLKETYPITAKSI</sequence>
<keyword evidence="1" id="KW-0812">Transmembrane</keyword>
<comment type="caution">
    <text evidence="2">The sequence shown here is derived from an EMBL/GenBank/DDBJ whole genome shotgun (WGS) entry which is preliminary data.</text>
</comment>
<reference evidence="3" key="1">
    <citation type="journal article" date="2019" name="Int. J. Syst. Evol. Microbiol.">
        <title>The Global Catalogue of Microorganisms (GCM) 10K type strain sequencing project: providing services to taxonomists for standard genome sequencing and annotation.</title>
        <authorList>
            <consortium name="The Broad Institute Genomics Platform"/>
            <consortium name="The Broad Institute Genome Sequencing Center for Infectious Disease"/>
            <person name="Wu L."/>
            <person name="Ma J."/>
        </authorList>
    </citation>
    <scope>NUCLEOTIDE SEQUENCE [LARGE SCALE GENOMIC DNA]</scope>
    <source>
        <strain evidence="3">JCM 16082</strain>
    </source>
</reference>
<feature type="transmembrane region" description="Helical" evidence="1">
    <location>
        <begin position="68"/>
        <end position="90"/>
    </location>
</feature>
<evidence type="ECO:0000256" key="1">
    <source>
        <dbReference type="SAM" id="Phobius"/>
    </source>
</evidence>
<name>A0ABP3XWL0_9FLAO</name>
<keyword evidence="1" id="KW-1133">Transmembrane helix</keyword>
<dbReference type="Proteomes" id="UP001500507">
    <property type="component" value="Unassembled WGS sequence"/>
</dbReference>